<evidence type="ECO:0000313" key="1">
    <source>
        <dbReference type="EMBL" id="KAI9462627.1"/>
    </source>
</evidence>
<name>A0ACC0U4B1_9AGAM</name>
<dbReference type="Proteomes" id="UP001207468">
    <property type="component" value="Unassembled WGS sequence"/>
</dbReference>
<keyword evidence="2" id="KW-1185">Reference proteome</keyword>
<proteinExistence type="predicted"/>
<evidence type="ECO:0000313" key="2">
    <source>
        <dbReference type="Proteomes" id="UP001207468"/>
    </source>
</evidence>
<protein>
    <submittedName>
        <fullName evidence="1">Uncharacterized protein</fullName>
    </submittedName>
</protein>
<organism evidence="1 2">
    <name type="scientific">Russula earlei</name>
    <dbReference type="NCBI Taxonomy" id="71964"/>
    <lineage>
        <taxon>Eukaryota</taxon>
        <taxon>Fungi</taxon>
        <taxon>Dikarya</taxon>
        <taxon>Basidiomycota</taxon>
        <taxon>Agaricomycotina</taxon>
        <taxon>Agaricomycetes</taxon>
        <taxon>Russulales</taxon>
        <taxon>Russulaceae</taxon>
        <taxon>Russula</taxon>
    </lineage>
</organism>
<reference evidence="1" key="1">
    <citation type="submission" date="2021-03" db="EMBL/GenBank/DDBJ databases">
        <title>Evolutionary priming and transition to the ectomycorrhizal habit in an iconic lineage of mushroom-forming fungi: is preadaptation a requirement?</title>
        <authorList>
            <consortium name="DOE Joint Genome Institute"/>
            <person name="Looney B.P."/>
            <person name="Miyauchi S."/>
            <person name="Morin E."/>
            <person name="Drula E."/>
            <person name="Courty P.E."/>
            <person name="Chicoki N."/>
            <person name="Fauchery L."/>
            <person name="Kohler A."/>
            <person name="Kuo A."/>
            <person name="LaButti K."/>
            <person name="Pangilinan J."/>
            <person name="Lipzen A."/>
            <person name="Riley R."/>
            <person name="Andreopoulos W."/>
            <person name="He G."/>
            <person name="Johnson J."/>
            <person name="Barry K.W."/>
            <person name="Grigoriev I.V."/>
            <person name="Nagy L."/>
            <person name="Hibbett D."/>
            <person name="Henrissat B."/>
            <person name="Matheny P.B."/>
            <person name="Labbe J."/>
            <person name="Martin A.F."/>
        </authorList>
    </citation>
    <scope>NUCLEOTIDE SEQUENCE</scope>
    <source>
        <strain evidence="1">BPL698</strain>
    </source>
</reference>
<accession>A0ACC0U4B1</accession>
<feature type="non-terminal residue" evidence="1">
    <location>
        <position position="1"/>
    </location>
</feature>
<dbReference type="EMBL" id="JAGFNK010000167">
    <property type="protein sequence ID" value="KAI9462627.1"/>
    <property type="molecule type" value="Genomic_DNA"/>
</dbReference>
<gene>
    <name evidence="1" type="ORF">F5148DRAFT_968028</name>
</gene>
<sequence length="95" mass="10886">YRIQFRVVDTTTEGFYIAAKNLLNPEDDLWETFSPTQLRLCVTDSERSGTLLFEDRSNSERFSIAAGIHNGKPWCDIITNLPAKAKLPVINKTYY</sequence>
<comment type="caution">
    <text evidence="1">The sequence shown here is derived from an EMBL/GenBank/DDBJ whole genome shotgun (WGS) entry which is preliminary data.</text>
</comment>
<feature type="non-terminal residue" evidence="1">
    <location>
        <position position="95"/>
    </location>
</feature>